<feature type="non-terminal residue" evidence="1">
    <location>
        <position position="35"/>
    </location>
</feature>
<accession>A0A820D9K9</accession>
<evidence type="ECO:0000313" key="2">
    <source>
        <dbReference type="Proteomes" id="UP000663874"/>
    </source>
</evidence>
<protein>
    <submittedName>
        <fullName evidence="1">Uncharacterized protein</fullName>
    </submittedName>
</protein>
<dbReference type="Proteomes" id="UP000663874">
    <property type="component" value="Unassembled WGS sequence"/>
</dbReference>
<proteinExistence type="predicted"/>
<dbReference type="AlphaFoldDB" id="A0A820D9K9"/>
<evidence type="ECO:0000313" key="1">
    <source>
        <dbReference type="EMBL" id="CAF4225100.1"/>
    </source>
</evidence>
<comment type="caution">
    <text evidence="1">The sequence shown here is derived from an EMBL/GenBank/DDBJ whole genome shotgun (WGS) entry which is preliminary data.</text>
</comment>
<sequence>MVWIMVDPRLPFDRARRVVLGTGLEHALGRIWESF</sequence>
<gene>
    <name evidence="1" type="ORF">FNK824_LOCUS37436</name>
</gene>
<name>A0A820D9K9_9BILA</name>
<organism evidence="1 2">
    <name type="scientific">Rotaria sordida</name>
    <dbReference type="NCBI Taxonomy" id="392033"/>
    <lineage>
        <taxon>Eukaryota</taxon>
        <taxon>Metazoa</taxon>
        <taxon>Spiralia</taxon>
        <taxon>Gnathifera</taxon>
        <taxon>Rotifera</taxon>
        <taxon>Eurotatoria</taxon>
        <taxon>Bdelloidea</taxon>
        <taxon>Philodinida</taxon>
        <taxon>Philodinidae</taxon>
        <taxon>Rotaria</taxon>
    </lineage>
</organism>
<dbReference type="EMBL" id="CAJOBE010018993">
    <property type="protein sequence ID" value="CAF4225100.1"/>
    <property type="molecule type" value="Genomic_DNA"/>
</dbReference>
<reference evidence="1" key="1">
    <citation type="submission" date="2021-02" db="EMBL/GenBank/DDBJ databases">
        <authorList>
            <person name="Nowell W R."/>
        </authorList>
    </citation>
    <scope>NUCLEOTIDE SEQUENCE</scope>
</reference>